<evidence type="ECO:0000313" key="3">
    <source>
        <dbReference type="Proteomes" id="UP001165653"/>
    </source>
</evidence>
<name>A0ABT3G8J5_9BACT</name>
<sequence>MKGLQISLCATAIILGSAIVALSISGSIRYFDSFKIPYDPRGHATLLVRLLAGSAVSIPVSVVMLVLLLREMQIPRWFVLIGALSAVFSFNLPVGIGHDFSHAVFEECSSKYGRVVSFLGTLQALLLPVVYLLSRRTAAVTTETNSPA</sequence>
<keyword evidence="1" id="KW-0812">Transmembrane</keyword>
<dbReference type="RefSeq" id="WP_264515743.1">
    <property type="nucleotide sequence ID" value="NZ_JAPDDR010000013.1"/>
</dbReference>
<feature type="transmembrane region" description="Helical" evidence="1">
    <location>
        <begin position="47"/>
        <end position="70"/>
    </location>
</feature>
<dbReference type="EMBL" id="JAPDDR010000013">
    <property type="protein sequence ID" value="MCW1916174.1"/>
    <property type="molecule type" value="Genomic_DNA"/>
</dbReference>
<comment type="caution">
    <text evidence="2">The sequence shown here is derived from an EMBL/GenBank/DDBJ whole genome shotgun (WGS) entry which is preliminary data.</text>
</comment>
<feature type="transmembrane region" description="Helical" evidence="1">
    <location>
        <begin position="116"/>
        <end position="133"/>
    </location>
</feature>
<keyword evidence="3" id="KW-1185">Reference proteome</keyword>
<accession>A0ABT3G8J5</accession>
<feature type="transmembrane region" description="Helical" evidence="1">
    <location>
        <begin position="77"/>
        <end position="96"/>
    </location>
</feature>
<protein>
    <submittedName>
        <fullName evidence="2">Uncharacterized protein</fullName>
    </submittedName>
</protein>
<reference evidence="2" key="1">
    <citation type="submission" date="2022-10" db="EMBL/GenBank/DDBJ databases">
        <title>Luteolibacter sp. GHJ8, whole genome shotgun sequencing project.</title>
        <authorList>
            <person name="Zhao G."/>
            <person name="Shen L."/>
        </authorList>
    </citation>
    <scope>NUCLEOTIDE SEQUENCE</scope>
    <source>
        <strain evidence="2">GHJ8</strain>
    </source>
</reference>
<organism evidence="2 3">
    <name type="scientific">Luteolibacter rhizosphaerae</name>
    <dbReference type="NCBI Taxonomy" id="2989719"/>
    <lineage>
        <taxon>Bacteria</taxon>
        <taxon>Pseudomonadati</taxon>
        <taxon>Verrucomicrobiota</taxon>
        <taxon>Verrucomicrobiia</taxon>
        <taxon>Verrucomicrobiales</taxon>
        <taxon>Verrucomicrobiaceae</taxon>
        <taxon>Luteolibacter</taxon>
    </lineage>
</organism>
<evidence type="ECO:0000313" key="2">
    <source>
        <dbReference type="EMBL" id="MCW1916174.1"/>
    </source>
</evidence>
<proteinExistence type="predicted"/>
<dbReference type="Proteomes" id="UP001165653">
    <property type="component" value="Unassembled WGS sequence"/>
</dbReference>
<evidence type="ECO:0000256" key="1">
    <source>
        <dbReference type="SAM" id="Phobius"/>
    </source>
</evidence>
<gene>
    <name evidence="2" type="ORF">OJ996_21470</name>
</gene>
<keyword evidence="1" id="KW-0472">Membrane</keyword>
<keyword evidence="1" id="KW-1133">Transmembrane helix</keyword>